<evidence type="ECO:0000256" key="1">
    <source>
        <dbReference type="ARBA" id="ARBA00001286"/>
    </source>
</evidence>
<evidence type="ECO:0000256" key="4">
    <source>
        <dbReference type="ARBA" id="ARBA00022679"/>
    </source>
</evidence>
<dbReference type="InterPro" id="IPR023546">
    <property type="entry name" value="MGMT"/>
</dbReference>
<keyword evidence="12" id="KW-1185">Reference proteome</keyword>
<dbReference type="EC" id="2.1.1.63" evidence="8"/>
<name>A0ABS0C9M2_9NOCA</name>
<evidence type="ECO:0000256" key="5">
    <source>
        <dbReference type="ARBA" id="ARBA00022763"/>
    </source>
</evidence>
<feature type="active site" description="Nucleophile; methyl group acceptor" evidence="8">
    <location>
        <position position="175"/>
    </location>
</feature>
<dbReference type="SUPFAM" id="SSF46767">
    <property type="entry name" value="Methylated DNA-protein cysteine methyltransferase, C-terminal domain"/>
    <property type="match status" value="1"/>
</dbReference>
<feature type="domain" description="Methylated-DNA-[protein]-cysteine S-methyltransferase DNA binding" evidence="9">
    <location>
        <begin position="125"/>
        <end position="203"/>
    </location>
</feature>
<comment type="similarity">
    <text evidence="8">Belongs to the MGMT family.</text>
</comment>
<accession>A0ABS0C9M2</accession>
<dbReference type="InterPro" id="IPR008332">
    <property type="entry name" value="MethylG_MeTrfase_N"/>
</dbReference>
<dbReference type="PROSITE" id="PS00374">
    <property type="entry name" value="MGMT"/>
    <property type="match status" value="1"/>
</dbReference>
<dbReference type="SUPFAM" id="SSF53155">
    <property type="entry name" value="Methylated DNA-protein cysteine methyltransferase domain"/>
    <property type="match status" value="1"/>
</dbReference>
<keyword evidence="2 8" id="KW-0963">Cytoplasm</keyword>
<protein>
    <recommendedName>
        <fullName evidence="8">Methylated-DNA--protein-cysteine methyltransferase</fullName>
        <ecNumber evidence="8">2.1.1.63</ecNumber>
    </recommendedName>
    <alternativeName>
        <fullName evidence="8">6-O-methylguanine-DNA methyltransferase</fullName>
        <shortName evidence="8">MGMT</shortName>
    </alternativeName>
    <alternativeName>
        <fullName evidence="8">O-6-methylguanine-DNA-alkyltransferase</fullName>
    </alternativeName>
</protein>
<comment type="catalytic activity">
    <reaction evidence="1 8">
        <text>a 4-O-methyl-thymidine in DNA + L-cysteinyl-[protein] = a thymidine in DNA + S-methyl-L-cysteinyl-[protein]</text>
        <dbReference type="Rhea" id="RHEA:53428"/>
        <dbReference type="Rhea" id="RHEA-COMP:10131"/>
        <dbReference type="Rhea" id="RHEA-COMP:10132"/>
        <dbReference type="Rhea" id="RHEA-COMP:13555"/>
        <dbReference type="Rhea" id="RHEA-COMP:13556"/>
        <dbReference type="ChEBI" id="CHEBI:29950"/>
        <dbReference type="ChEBI" id="CHEBI:82612"/>
        <dbReference type="ChEBI" id="CHEBI:137386"/>
        <dbReference type="ChEBI" id="CHEBI:137387"/>
        <dbReference type="EC" id="2.1.1.63"/>
    </reaction>
</comment>
<dbReference type="InterPro" id="IPR036217">
    <property type="entry name" value="MethylDNA_cys_MeTrfase_DNAb"/>
</dbReference>
<evidence type="ECO:0000259" key="9">
    <source>
        <dbReference type="Pfam" id="PF01035"/>
    </source>
</evidence>
<dbReference type="InterPro" id="IPR036631">
    <property type="entry name" value="MGMT_N_sf"/>
</dbReference>
<dbReference type="InterPro" id="IPR036388">
    <property type="entry name" value="WH-like_DNA-bd_sf"/>
</dbReference>
<evidence type="ECO:0000256" key="6">
    <source>
        <dbReference type="ARBA" id="ARBA00023204"/>
    </source>
</evidence>
<proteinExistence type="inferred from homology"/>
<comment type="catalytic activity">
    <reaction evidence="7 8">
        <text>a 6-O-methyl-2'-deoxyguanosine in DNA + L-cysteinyl-[protein] = S-methyl-L-cysteinyl-[protein] + a 2'-deoxyguanosine in DNA</text>
        <dbReference type="Rhea" id="RHEA:24000"/>
        <dbReference type="Rhea" id="RHEA-COMP:10131"/>
        <dbReference type="Rhea" id="RHEA-COMP:10132"/>
        <dbReference type="Rhea" id="RHEA-COMP:11367"/>
        <dbReference type="Rhea" id="RHEA-COMP:11368"/>
        <dbReference type="ChEBI" id="CHEBI:29950"/>
        <dbReference type="ChEBI" id="CHEBI:82612"/>
        <dbReference type="ChEBI" id="CHEBI:85445"/>
        <dbReference type="ChEBI" id="CHEBI:85448"/>
        <dbReference type="EC" id="2.1.1.63"/>
    </reaction>
</comment>
<dbReference type="Gene3D" id="1.10.10.10">
    <property type="entry name" value="Winged helix-like DNA-binding domain superfamily/Winged helix DNA-binding domain"/>
    <property type="match status" value="1"/>
</dbReference>
<evidence type="ECO:0000256" key="2">
    <source>
        <dbReference type="ARBA" id="ARBA00022490"/>
    </source>
</evidence>
<evidence type="ECO:0000313" key="12">
    <source>
        <dbReference type="Proteomes" id="UP000807309"/>
    </source>
</evidence>
<evidence type="ECO:0000313" key="11">
    <source>
        <dbReference type="EMBL" id="MBF6226505.1"/>
    </source>
</evidence>
<dbReference type="EMBL" id="JADLRE010000011">
    <property type="protein sequence ID" value="MBF6226505.1"/>
    <property type="molecule type" value="Genomic_DNA"/>
</dbReference>
<gene>
    <name evidence="11" type="ORF">IU470_15505</name>
</gene>
<comment type="miscellaneous">
    <text evidence="8">This enzyme catalyzes only one turnover and therefore is not strictly catalytic. According to one definition, an enzyme is a biocatalyst that acts repeatedly and over many reaction cycles.</text>
</comment>
<dbReference type="PANTHER" id="PTHR10815">
    <property type="entry name" value="METHYLATED-DNA--PROTEIN-CYSTEINE METHYLTRANSFERASE"/>
    <property type="match status" value="1"/>
</dbReference>
<dbReference type="RefSeq" id="WP_195033773.1">
    <property type="nucleotide sequence ID" value="NZ_JADLRE010000011.1"/>
</dbReference>
<evidence type="ECO:0000259" key="10">
    <source>
        <dbReference type="Pfam" id="PF02870"/>
    </source>
</evidence>
<keyword evidence="5 8" id="KW-0227">DNA damage</keyword>
<organism evidence="11 12">
    <name type="scientific">Nocardia abscessus</name>
    <dbReference type="NCBI Taxonomy" id="120957"/>
    <lineage>
        <taxon>Bacteria</taxon>
        <taxon>Bacillati</taxon>
        <taxon>Actinomycetota</taxon>
        <taxon>Actinomycetes</taxon>
        <taxon>Mycobacteriales</taxon>
        <taxon>Nocardiaceae</taxon>
        <taxon>Nocardia</taxon>
    </lineage>
</organism>
<comment type="subcellular location">
    <subcellularLocation>
        <location evidence="8">Cytoplasm</location>
    </subcellularLocation>
</comment>
<dbReference type="Proteomes" id="UP000807309">
    <property type="component" value="Unassembled WGS sequence"/>
</dbReference>
<dbReference type="InterPro" id="IPR014048">
    <property type="entry name" value="MethylDNA_cys_MeTrfase_DNA-bd"/>
</dbReference>
<evidence type="ECO:0000256" key="3">
    <source>
        <dbReference type="ARBA" id="ARBA00022603"/>
    </source>
</evidence>
<dbReference type="PANTHER" id="PTHR10815:SF5">
    <property type="entry name" value="METHYLATED-DNA--PROTEIN-CYSTEINE METHYLTRANSFERASE"/>
    <property type="match status" value="1"/>
</dbReference>
<dbReference type="CDD" id="cd06445">
    <property type="entry name" value="ATase"/>
    <property type="match status" value="1"/>
</dbReference>
<keyword evidence="3 8" id="KW-0489">Methyltransferase</keyword>
<evidence type="ECO:0000256" key="7">
    <source>
        <dbReference type="ARBA" id="ARBA00049348"/>
    </source>
</evidence>
<keyword evidence="6 8" id="KW-0234">DNA repair</keyword>
<comment type="function">
    <text evidence="8">Involved in the cellular defense against the biological effects of O6-methylguanine (O6-MeG) and O4-methylthymine (O4-MeT) in DNA. Repairs the methylated nucleobase in DNA by stoichiometrically transferring the methyl group to a cysteine residue in the enzyme. This is a suicide reaction: the enzyme is irreversibly inactivated.</text>
</comment>
<comment type="caution">
    <text evidence="11">The sequence shown here is derived from an EMBL/GenBank/DDBJ whole genome shotgun (WGS) entry which is preliminary data.</text>
</comment>
<dbReference type="Pfam" id="PF02870">
    <property type="entry name" value="Methyltransf_1N"/>
    <property type="match status" value="1"/>
</dbReference>
<dbReference type="Gene3D" id="3.30.160.70">
    <property type="entry name" value="Methylated DNA-protein cysteine methyltransferase domain"/>
    <property type="match status" value="1"/>
</dbReference>
<dbReference type="NCBIfam" id="TIGR00589">
    <property type="entry name" value="ogt"/>
    <property type="match status" value="1"/>
</dbReference>
<keyword evidence="4 8" id="KW-0808">Transferase</keyword>
<dbReference type="InterPro" id="IPR001497">
    <property type="entry name" value="MethylDNA_cys_MeTrfase_AS"/>
</dbReference>
<feature type="domain" description="Methylguanine DNA methyltransferase ribonuclease-like" evidence="10">
    <location>
        <begin position="43"/>
        <end position="119"/>
    </location>
</feature>
<evidence type="ECO:0000256" key="8">
    <source>
        <dbReference type="HAMAP-Rule" id="MF_00772"/>
    </source>
</evidence>
<dbReference type="HAMAP" id="MF_00772">
    <property type="entry name" value="OGT"/>
    <property type="match status" value="1"/>
</dbReference>
<reference evidence="11 12" key="1">
    <citation type="submission" date="2020-10" db="EMBL/GenBank/DDBJ databases">
        <title>Identification of Nocardia species via Next-generation sequencing and recognition of intraspecies genetic diversity.</title>
        <authorList>
            <person name="Li P."/>
            <person name="Li P."/>
            <person name="Lu B."/>
        </authorList>
    </citation>
    <scope>NUCLEOTIDE SEQUENCE [LARGE SCALE GENOMIC DNA]</scope>
    <source>
        <strain evidence="11 12">N-11</strain>
    </source>
</reference>
<sequence length="205" mass="21223">MASLDRDDLNALSHALTPDAALLADLHTRLALEAEAAGLLDVAYRTVDTPVGTLLLAATPAGLVRVAYPAEDHAAVLATLAARISPRILAAPGRLDAAARQLDEYFTGSRTHFDLPLDLRLAAGFRRQVIEHLPAIGYGQRASYGAVAAAVGSPRAVRAVGSACARNPLPVVIPCHRVVRGDGAIGQYVGGVAAKQSLLSLEAAA</sequence>
<dbReference type="Pfam" id="PF01035">
    <property type="entry name" value="DNA_binding_1"/>
    <property type="match status" value="1"/>
</dbReference>